<accession>A0AAU1U799</accession>
<reference evidence="2" key="1">
    <citation type="submission" date="2022-10" db="EMBL/GenBank/DDBJ databases">
        <title>The complete genomes of actinobacterial strains from the NBC collection.</title>
        <authorList>
            <person name="Joergensen T.S."/>
            <person name="Alvarez Arevalo M."/>
            <person name="Sterndorff E.B."/>
            <person name="Faurdal D."/>
            <person name="Vuksanovic O."/>
            <person name="Mourched A.-S."/>
            <person name="Charusanti P."/>
            <person name="Shaw S."/>
            <person name="Blin K."/>
            <person name="Weber T."/>
        </authorList>
    </citation>
    <scope>NUCLEOTIDE SEQUENCE</scope>
    <source>
        <strain evidence="2">NBC_00119</strain>
    </source>
</reference>
<evidence type="ECO:0000256" key="1">
    <source>
        <dbReference type="SAM" id="MobiDB-lite"/>
    </source>
</evidence>
<proteinExistence type="predicted"/>
<gene>
    <name evidence="2" type="ORF">OHU69_17110</name>
</gene>
<feature type="region of interest" description="Disordered" evidence="1">
    <location>
        <begin position="26"/>
        <end position="49"/>
    </location>
</feature>
<sequence length="49" mass="4743">MPPPASSTVSAVLNCAVLVVLALEKDAPPGAGGLPCETGTAGRPGARRS</sequence>
<evidence type="ECO:0000313" key="2">
    <source>
        <dbReference type="EMBL" id="WTS12608.1"/>
    </source>
</evidence>
<name>A0AAU1U799_9ACTN</name>
<dbReference type="EMBL" id="CP108195">
    <property type="protein sequence ID" value="WTS12608.1"/>
    <property type="molecule type" value="Genomic_DNA"/>
</dbReference>
<dbReference type="AlphaFoldDB" id="A0AAU1U799"/>
<organism evidence="2">
    <name type="scientific">Streptomyces sp. NBC_00119</name>
    <dbReference type="NCBI Taxonomy" id="2975659"/>
    <lineage>
        <taxon>Bacteria</taxon>
        <taxon>Bacillati</taxon>
        <taxon>Actinomycetota</taxon>
        <taxon>Actinomycetes</taxon>
        <taxon>Kitasatosporales</taxon>
        <taxon>Streptomycetaceae</taxon>
        <taxon>Streptomyces</taxon>
    </lineage>
</organism>
<protein>
    <submittedName>
        <fullName evidence="2">Uncharacterized protein</fullName>
    </submittedName>
</protein>